<organism evidence="1 2">
    <name type="scientific">Leucogyrophana mollusca</name>
    <dbReference type="NCBI Taxonomy" id="85980"/>
    <lineage>
        <taxon>Eukaryota</taxon>
        <taxon>Fungi</taxon>
        <taxon>Dikarya</taxon>
        <taxon>Basidiomycota</taxon>
        <taxon>Agaricomycotina</taxon>
        <taxon>Agaricomycetes</taxon>
        <taxon>Agaricomycetidae</taxon>
        <taxon>Boletales</taxon>
        <taxon>Boletales incertae sedis</taxon>
        <taxon>Leucogyrophana</taxon>
    </lineage>
</organism>
<dbReference type="EMBL" id="MU266373">
    <property type="protein sequence ID" value="KAH7927020.1"/>
    <property type="molecule type" value="Genomic_DNA"/>
</dbReference>
<reference evidence="1" key="1">
    <citation type="journal article" date="2021" name="New Phytol.">
        <title>Evolutionary innovations through gain and loss of genes in the ectomycorrhizal Boletales.</title>
        <authorList>
            <person name="Wu G."/>
            <person name="Miyauchi S."/>
            <person name="Morin E."/>
            <person name="Kuo A."/>
            <person name="Drula E."/>
            <person name="Varga T."/>
            <person name="Kohler A."/>
            <person name="Feng B."/>
            <person name="Cao Y."/>
            <person name="Lipzen A."/>
            <person name="Daum C."/>
            <person name="Hundley H."/>
            <person name="Pangilinan J."/>
            <person name="Johnson J."/>
            <person name="Barry K."/>
            <person name="LaButti K."/>
            <person name="Ng V."/>
            <person name="Ahrendt S."/>
            <person name="Min B."/>
            <person name="Choi I.G."/>
            <person name="Park H."/>
            <person name="Plett J.M."/>
            <person name="Magnuson J."/>
            <person name="Spatafora J.W."/>
            <person name="Nagy L.G."/>
            <person name="Henrissat B."/>
            <person name="Grigoriev I.V."/>
            <person name="Yang Z.L."/>
            <person name="Xu J."/>
            <person name="Martin F.M."/>
        </authorList>
    </citation>
    <scope>NUCLEOTIDE SEQUENCE</scope>
    <source>
        <strain evidence="1">KUC20120723A-06</strain>
    </source>
</reference>
<comment type="caution">
    <text evidence="1">The sequence shown here is derived from an EMBL/GenBank/DDBJ whole genome shotgun (WGS) entry which is preliminary data.</text>
</comment>
<sequence>MMLPQTLSRPHVCATLALAQVIGSICVMVARATAPNRIGPTSVFPDVGMWDFSNGLKGSPMASAPFWIALI</sequence>
<name>A0ACB8BPF8_9AGAM</name>
<keyword evidence="2" id="KW-1185">Reference proteome</keyword>
<accession>A0ACB8BPF8</accession>
<proteinExistence type="predicted"/>
<evidence type="ECO:0000313" key="2">
    <source>
        <dbReference type="Proteomes" id="UP000790709"/>
    </source>
</evidence>
<evidence type="ECO:0000313" key="1">
    <source>
        <dbReference type="EMBL" id="KAH7927020.1"/>
    </source>
</evidence>
<gene>
    <name evidence="1" type="ORF">BV22DRAFT_310109</name>
</gene>
<protein>
    <submittedName>
        <fullName evidence="1">Uncharacterized protein</fullName>
    </submittedName>
</protein>
<dbReference type="Proteomes" id="UP000790709">
    <property type="component" value="Unassembled WGS sequence"/>
</dbReference>